<gene>
    <name evidence="1" type="ORF">MELA_02823</name>
</gene>
<evidence type="ECO:0000313" key="2">
    <source>
        <dbReference type="Proteomes" id="UP000334340"/>
    </source>
</evidence>
<protein>
    <submittedName>
        <fullName evidence="1">Uncharacterized protein</fullName>
    </submittedName>
</protein>
<keyword evidence="2" id="KW-1185">Reference proteome</keyword>
<dbReference type="AlphaFoldDB" id="A0A564ZM69"/>
<name>A0A564ZM69_9BACT</name>
<organism evidence="1 2">
    <name type="scientific">Candidatus Methylomirabilis lanthanidiphila</name>
    <dbReference type="NCBI Taxonomy" id="2211376"/>
    <lineage>
        <taxon>Bacteria</taxon>
        <taxon>Candidatus Methylomirabilota</taxon>
        <taxon>Candidatus Methylomirabilia</taxon>
        <taxon>Candidatus Methylomirabilales</taxon>
        <taxon>Candidatus Methylomirabilaceae</taxon>
        <taxon>Candidatus Methylomirabilis</taxon>
    </lineage>
</organism>
<accession>A0A564ZM69</accession>
<proteinExistence type="predicted"/>
<dbReference type="Proteomes" id="UP000334340">
    <property type="component" value="Unassembled WGS sequence"/>
</dbReference>
<evidence type="ECO:0000313" key="1">
    <source>
        <dbReference type="EMBL" id="VUZ86420.1"/>
    </source>
</evidence>
<sequence>MATIIEYTDQKRPANKYPNRIISPRTPGPCCYSKMEQIGVEQHEEGWSFIYKRCKKCGFAVRHVTARISQVFTKKCPRFDHHQLVGFHN</sequence>
<reference evidence="1 2" key="1">
    <citation type="submission" date="2019-07" db="EMBL/GenBank/DDBJ databases">
        <authorList>
            <person name="Cremers G."/>
        </authorList>
    </citation>
    <scope>NUCLEOTIDE SEQUENCE [LARGE SCALE GENOMIC DNA]</scope>
</reference>
<dbReference type="EMBL" id="CABIKM010000055">
    <property type="protein sequence ID" value="VUZ86420.1"/>
    <property type="molecule type" value="Genomic_DNA"/>
</dbReference>